<evidence type="ECO:0000313" key="3">
    <source>
        <dbReference type="EMBL" id="EAY29467.1"/>
    </source>
</evidence>
<dbReference type="AlphaFoldDB" id="A1ZK14"/>
<keyword evidence="4" id="KW-1185">Reference proteome</keyword>
<feature type="transmembrane region" description="Helical" evidence="2">
    <location>
        <begin position="63"/>
        <end position="82"/>
    </location>
</feature>
<keyword evidence="2" id="KW-0472">Membrane</keyword>
<keyword evidence="1" id="KW-0175">Coiled coil</keyword>
<feature type="transmembrane region" description="Helical" evidence="2">
    <location>
        <begin position="94"/>
        <end position="116"/>
    </location>
</feature>
<comment type="caution">
    <text evidence="3">The sequence shown here is derived from an EMBL/GenBank/DDBJ whole genome shotgun (WGS) entry which is preliminary data.</text>
</comment>
<gene>
    <name evidence="3" type="ORF">M23134_01527</name>
</gene>
<dbReference type="OrthoDB" id="594406at2"/>
<evidence type="ECO:0008006" key="5">
    <source>
        <dbReference type="Google" id="ProtNLM"/>
    </source>
</evidence>
<name>A1ZK14_MICM2</name>
<reference evidence="3 4" key="1">
    <citation type="submission" date="2007-01" db="EMBL/GenBank/DDBJ databases">
        <authorList>
            <person name="Haygood M."/>
            <person name="Podell S."/>
            <person name="Anderson C."/>
            <person name="Hopkinson B."/>
            <person name="Roe K."/>
            <person name="Barbeau K."/>
            <person name="Gaasterland T."/>
            <person name="Ferriera S."/>
            <person name="Johnson J."/>
            <person name="Kravitz S."/>
            <person name="Beeson K."/>
            <person name="Sutton G."/>
            <person name="Rogers Y.-H."/>
            <person name="Friedman R."/>
            <person name="Frazier M."/>
            <person name="Venter J.C."/>
        </authorList>
    </citation>
    <scope>NUCLEOTIDE SEQUENCE [LARGE SCALE GENOMIC DNA]</scope>
    <source>
        <strain evidence="3 4">ATCC 23134</strain>
    </source>
</reference>
<dbReference type="Proteomes" id="UP000004095">
    <property type="component" value="Unassembled WGS sequence"/>
</dbReference>
<keyword evidence="2" id="KW-0812">Transmembrane</keyword>
<keyword evidence="2" id="KW-1133">Transmembrane helix</keyword>
<feature type="transmembrane region" description="Helical" evidence="2">
    <location>
        <begin position="33"/>
        <end position="57"/>
    </location>
</feature>
<dbReference type="Pfam" id="PF14362">
    <property type="entry name" value="DUF4407"/>
    <property type="match status" value="1"/>
</dbReference>
<dbReference type="InterPro" id="IPR025519">
    <property type="entry name" value="DUF4407"/>
</dbReference>
<evidence type="ECO:0000313" key="4">
    <source>
        <dbReference type="Proteomes" id="UP000004095"/>
    </source>
</evidence>
<accession>A1ZK14</accession>
<evidence type="ECO:0000256" key="2">
    <source>
        <dbReference type="SAM" id="Phobius"/>
    </source>
</evidence>
<dbReference type="EMBL" id="AAWS01000011">
    <property type="protein sequence ID" value="EAY29467.1"/>
    <property type="molecule type" value="Genomic_DNA"/>
</dbReference>
<sequence length="367" mass="41733">MKRAFKNFIYYLANTDPQVVKHFAPQDRFIPDLIGMSVLLAALVSTCSVGYFLMSVFGGSTKQYIIVPIGCILYFFIIVMLDKGLFLAQSSKALMIRGAIVMCLVSVTSVPFKLALQDSKIETVMNNMHKQKQAQAYTGVAKLKADYRTQQQVLNNQLHELQSEKNRMERMRDAENSGLKLNGRSTGVEGKGKRWKQYNNQVKILQSRIQALKKTINKHQLDNTHQTTVAEEQFKIIKPEQDQSFISRYIAFKQVLSTSDEQERIAIKEFNVGMYMLFVLIELSPVFLKLLLGRANHIAIQTAQDSAFEKEGLRLRKAYMVEALRLAAPSAIDPNQITEGDIEDSIRQTNQVLKNNRDSYKSISGQY</sequence>
<proteinExistence type="predicted"/>
<organism evidence="3 4">
    <name type="scientific">Microscilla marina ATCC 23134</name>
    <dbReference type="NCBI Taxonomy" id="313606"/>
    <lineage>
        <taxon>Bacteria</taxon>
        <taxon>Pseudomonadati</taxon>
        <taxon>Bacteroidota</taxon>
        <taxon>Cytophagia</taxon>
        <taxon>Cytophagales</taxon>
        <taxon>Microscillaceae</taxon>
        <taxon>Microscilla</taxon>
    </lineage>
</organism>
<protein>
    <recommendedName>
        <fullName evidence="5">DUF4407 domain-containing protein</fullName>
    </recommendedName>
</protein>
<evidence type="ECO:0000256" key="1">
    <source>
        <dbReference type="SAM" id="Coils"/>
    </source>
</evidence>
<feature type="coiled-coil region" evidence="1">
    <location>
        <begin position="144"/>
        <end position="222"/>
    </location>
</feature>
<dbReference type="RefSeq" id="WP_002696545.1">
    <property type="nucleotide sequence ID" value="NZ_AAWS01000011.1"/>
</dbReference>